<dbReference type="Proteomes" id="UP000014760">
    <property type="component" value="Unassembled WGS sequence"/>
</dbReference>
<evidence type="ECO:0000259" key="12">
    <source>
        <dbReference type="Pfam" id="PF02931"/>
    </source>
</evidence>
<reference evidence="13 15" key="2">
    <citation type="journal article" date="2013" name="Nature">
        <title>Insights into bilaterian evolution from three spiralian genomes.</title>
        <authorList>
            <person name="Simakov O."/>
            <person name="Marletaz F."/>
            <person name="Cho S.J."/>
            <person name="Edsinger-Gonzales E."/>
            <person name="Havlak P."/>
            <person name="Hellsten U."/>
            <person name="Kuo D.H."/>
            <person name="Larsson T."/>
            <person name="Lv J."/>
            <person name="Arendt D."/>
            <person name="Savage R."/>
            <person name="Osoegawa K."/>
            <person name="de Jong P."/>
            <person name="Grimwood J."/>
            <person name="Chapman J.A."/>
            <person name="Shapiro H."/>
            <person name="Aerts A."/>
            <person name="Otillar R.P."/>
            <person name="Terry A.Y."/>
            <person name="Boore J.L."/>
            <person name="Grigoriev I.V."/>
            <person name="Lindberg D.R."/>
            <person name="Seaver E.C."/>
            <person name="Weisblat D.A."/>
            <person name="Putnam N.H."/>
            <person name="Rokhsar D.S."/>
        </authorList>
    </citation>
    <scope>NUCLEOTIDE SEQUENCE</scope>
    <source>
        <strain evidence="13 15">I ESC-2004</strain>
    </source>
</reference>
<dbReference type="PANTHER" id="PTHR18945">
    <property type="entry name" value="NEUROTRANSMITTER GATED ION CHANNEL"/>
    <property type="match status" value="1"/>
</dbReference>
<sequence>MTFLSNVGFLLLVIQMTITNGEKPCDEGSETCLMRFLRRSLKKESIDVRPALNYTNTDRVAFGVSLVGIDSLELIGNTDYKLTTSVWRRYLWTDYRLTWEPTQFGGVDHIRIPIKYLWKPDIVLYNNAELGQQLDEDAMAIASNDGTVMWIPTGKLTVRAKRHVSWLSEDTYTASFSFGSWTYDGFKIDVDFYDNIENLDLIDYSTGDSFEIVENSAVKEVRRYPCCNEPYPALVYSITFKAL</sequence>
<organism evidence="13">
    <name type="scientific">Capitella teleta</name>
    <name type="common">Polychaete worm</name>
    <dbReference type="NCBI Taxonomy" id="283909"/>
    <lineage>
        <taxon>Eukaryota</taxon>
        <taxon>Metazoa</taxon>
        <taxon>Spiralia</taxon>
        <taxon>Lophotrochozoa</taxon>
        <taxon>Annelida</taxon>
        <taxon>Polychaeta</taxon>
        <taxon>Sedentaria</taxon>
        <taxon>Scolecida</taxon>
        <taxon>Capitellidae</taxon>
        <taxon>Capitella</taxon>
    </lineage>
</organism>
<dbReference type="InterPro" id="IPR006201">
    <property type="entry name" value="Neur_channel"/>
</dbReference>
<evidence type="ECO:0000313" key="14">
    <source>
        <dbReference type="EnsemblMetazoa" id="CapteP200491"/>
    </source>
</evidence>
<dbReference type="PRINTS" id="PR00254">
    <property type="entry name" value="NICOTINICR"/>
</dbReference>
<dbReference type="SUPFAM" id="SSF63712">
    <property type="entry name" value="Nicotinic receptor ligand binding domain-like"/>
    <property type="match status" value="1"/>
</dbReference>
<evidence type="ECO:0000256" key="10">
    <source>
        <dbReference type="ARBA" id="ARBA00034099"/>
    </source>
</evidence>
<evidence type="ECO:0000256" key="9">
    <source>
        <dbReference type="ARBA" id="ARBA00023303"/>
    </source>
</evidence>
<keyword evidence="15" id="KW-1185">Reference proteome</keyword>
<dbReference type="OrthoDB" id="5975154at2759"/>
<dbReference type="InterPro" id="IPR006202">
    <property type="entry name" value="Neur_chan_lig-bd"/>
</dbReference>
<reference evidence="15" key="1">
    <citation type="submission" date="2012-12" db="EMBL/GenBank/DDBJ databases">
        <authorList>
            <person name="Hellsten U."/>
            <person name="Grimwood J."/>
            <person name="Chapman J.A."/>
            <person name="Shapiro H."/>
            <person name="Aerts A."/>
            <person name="Otillar R.P."/>
            <person name="Terry A.Y."/>
            <person name="Boore J.L."/>
            <person name="Simakov O."/>
            <person name="Marletaz F."/>
            <person name="Cho S.-J."/>
            <person name="Edsinger-Gonzales E."/>
            <person name="Havlak P."/>
            <person name="Kuo D.-H."/>
            <person name="Larsson T."/>
            <person name="Lv J."/>
            <person name="Arendt D."/>
            <person name="Savage R."/>
            <person name="Osoegawa K."/>
            <person name="de Jong P."/>
            <person name="Lindberg D.R."/>
            <person name="Seaver E.C."/>
            <person name="Weisblat D.A."/>
            <person name="Putnam N.H."/>
            <person name="Grigoriev I.V."/>
            <person name="Rokhsar D.S."/>
        </authorList>
    </citation>
    <scope>NUCLEOTIDE SEQUENCE</scope>
    <source>
        <strain evidence="15">I ESC-2004</strain>
    </source>
</reference>
<gene>
    <name evidence="13" type="ORF">CAPTEDRAFT_200491</name>
</gene>
<evidence type="ECO:0000256" key="1">
    <source>
        <dbReference type="ARBA" id="ARBA00022448"/>
    </source>
</evidence>
<keyword evidence="11" id="KW-0732">Signal</keyword>
<dbReference type="EMBL" id="AMQN01007515">
    <property type="status" value="NOT_ANNOTATED_CDS"/>
    <property type="molecule type" value="Genomic_DNA"/>
</dbReference>
<dbReference type="Pfam" id="PF02931">
    <property type="entry name" value="Neur_chan_LBD"/>
    <property type="match status" value="1"/>
</dbReference>
<dbReference type="EnsemblMetazoa" id="CapteT200491">
    <property type="protein sequence ID" value="CapteP200491"/>
    <property type="gene ID" value="CapteG200491"/>
</dbReference>
<dbReference type="HOGENOM" id="CLU_018074_2_2_1"/>
<protein>
    <recommendedName>
        <fullName evidence="12">Neurotransmitter-gated ion-channel ligand-binding domain-containing protein</fullName>
    </recommendedName>
</protein>
<dbReference type="EMBL" id="AMQN01007514">
    <property type="status" value="NOT_ANNOTATED_CDS"/>
    <property type="molecule type" value="Genomic_DNA"/>
</dbReference>
<feature type="signal peptide" evidence="11">
    <location>
        <begin position="1"/>
        <end position="21"/>
    </location>
</feature>
<dbReference type="GO" id="GO:0022848">
    <property type="term" value="F:acetylcholine-gated monoatomic cation-selective channel activity"/>
    <property type="evidence" value="ECO:0007669"/>
    <property type="project" value="InterPro"/>
</dbReference>
<name>R7UQR8_CAPTE</name>
<proteinExistence type="predicted"/>
<evidence type="ECO:0000256" key="3">
    <source>
        <dbReference type="ARBA" id="ARBA00022692"/>
    </source>
</evidence>
<evidence type="ECO:0000313" key="15">
    <source>
        <dbReference type="Proteomes" id="UP000014760"/>
    </source>
</evidence>
<evidence type="ECO:0000256" key="2">
    <source>
        <dbReference type="ARBA" id="ARBA00022475"/>
    </source>
</evidence>
<evidence type="ECO:0000256" key="7">
    <source>
        <dbReference type="ARBA" id="ARBA00023170"/>
    </source>
</evidence>
<evidence type="ECO:0000256" key="6">
    <source>
        <dbReference type="ARBA" id="ARBA00023136"/>
    </source>
</evidence>
<dbReference type="GO" id="GO:0045211">
    <property type="term" value="C:postsynaptic membrane"/>
    <property type="evidence" value="ECO:0007669"/>
    <property type="project" value="InterPro"/>
</dbReference>
<keyword evidence="7" id="KW-0675">Receptor</keyword>
<evidence type="ECO:0000256" key="11">
    <source>
        <dbReference type="SAM" id="SignalP"/>
    </source>
</evidence>
<accession>R7UQR8</accession>
<keyword evidence="4" id="KW-0770">Synapse</keyword>
<keyword evidence="1" id="KW-0813">Transport</keyword>
<dbReference type="GO" id="GO:0004888">
    <property type="term" value="F:transmembrane signaling receptor activity"/>
    <property type="evidence" value="ECO:0007669"/>
    <property type="project" value="InterPro"/>
</dbReference>
<dbReference type="EMBL" id="KB300813">
    <property type="protein sequence ID" value="ELU06282.1"/>
    <property type="molecule type" value="Genomic_DNA"/>
</dbReference>
<evidence type="ECO:0000313" key="13">
    <source>
        <dbReference type="EMBL" id="ELU06282.1"/>
    </source>
</evidence>
<evidence type="ECO:0000256" key="4">
    <source>
        <dbReference type="ARBA" id="ARBA00023018"/>
    </source>
</evidence>
<keyword evidence="3" id="KW-0812">Transmembrane</keyword>
<comment type="subcellular location">
    <subcellularLocation>
        <location evidence="10">Synaptic cell membrane</location>
        <topology evidence="10">Multi-pass membrane protein</topology>
    </subcellularLocation>
</comment>
<dbReference type="InterPro" id="IPR002394">
    <property type="entry name" value="Nicotinic_acetylcholine_rcpt"/>
</dbReference>
<evidence type="ECO:0000256" key="5">
    <source>
        <dbReference type="ARBA" id="ARBA00023065"/>
    </source>
</evidence>
<keyword evidence="9" id="KW-0407">Ion channel</keyword>
<evidence type="ECO:0000256" key="8">
    <source>
        <dbReference type="ARBA" id="ARBA00023286"/>
    </source>
</evidence>
<dbReference type="Gene3D" id="2.70.170.10">
    <property type="entry name" value="Neurotransmitter-gated ion-channel ligand-binding domain"/>
    <property type="match status" value="1"/>
</dbReference>
<reference evidence="14" key="3">
    <citation type="submission" date="2015-06" db="UniProtKB">
        <authorList>
            <consortium name="EnsemblMetazoa"/>
        </authorList>
    </citation>
    <scope>IDENTIFICATION</scope>
</reference>
<keyword evidence="5" id="KW-0406">Ion transport</keyword>
<dbReference type="InterPro" id="IPR036734">
    <property type="entry name" value="Neur_chan_lig-bd_sf"/>
</dbReference>
<dbReference type="OMA" id="NITQTHI"/>
<keyword evidence="2" id="KW-1003">Cell membrane</keyword>
<feature type="chain" id="PRO_5008788237" description="Neurotransmitter-gated ion-channel ligand-binding domain-containing protein" evidence="11">
    <location>
        <begin position="22"/>
        <end position="243"/>
    </location>
</feature>
<keyword evidence="6" id="KW-0472">Membrane</keyword>
<keyword evidence="8" id="KW-1071">Ligand-gated ion channel</keyword>
<dbReference type="STRING" id="283909.R7UQR8"/>
<dbReference type="AlphaFoldDB" id="R7UQR8"/>
<feature type="domain" description="Neurotransmitter-gated ion-channel ligand-binding" evidence="12">
    <location>
        <begin position="38"/>
        <end position="241"/>
    </location>
</feature>